<keyword evidence="6" id="KW-0067">ATP-binding</keyword>
<dbReference type="FunFam" id="3.40.50.300:FF:000221">
    <property type="entry name" value="Multidrug ABC transporter ATP-binding protein"/>
    <property type="match status" value="1"/>
</dbReference>
<dbReference type="GO" id="GO:0005886">
    <property type="term" value="C:plasma membrane"/>
    <property type="evidence" value="ECO:0007669"/>
    <property type="project" value="UniProtKB-SubCell"/>
</dbReference>
<dbReference type="PANTHER" id="PTHR43394:SF1">
    <property type="entry name" value="ATP-BINDING CASSETTE SUB-FAMILY B MEMBER 10, MITOCHONDRIAL"/>
    <property type="match status" value="1"/>
</dbReference>
<keyword evidence="7 9" id="KW-1133">Transmembrane helix</keyword>
<dbReference type="GO" id="GO:0016887">
    <property type="term" value="F:ATP hydrolysis activity"/>
    <property type="evidence" value="ECO:0007669"/>
    <property type="project" value="InterPro"/>
</dbReference>
<keyword evidence="8 9" id="KW-0472">Membrane</keyword>
<keyword evidence="4 9" id="KW-0812">Transmembrane</keyword>
<dbReference type="InterPro" id="IPR036640">
    <property type="entry name" value="ABC1_TM_sf"/>
</dbReference>
<comment type="subcellular location">
    <subcellularLocation>
        <location evidence="1">Cell membrane</location>
        <topology evidence="1">Multi-pass membrane protein</topology>
    </subcellularLocation>
</comment>
<evidence type="ECO:0000256" key="6">
    <source>
        <dbReference type="ARBA" id="ARBA00022840"/>
    </source>
</evidence>
<evidence type="ECO:0000256" key="2">
    <source>
        <dbReference type="ARBA" id="ARBA00022448"/>
    </source>
</evidence>
<dbReference type="InterPro" id="IPR027417">
    <property type="entry name" value="P-loop_NTPase"/>
</dbReference>
<evidence type="ECO:0000313" key="12">
    <source>
        <dbReference type="EMBL" id="EHO13978.1"/>
    </source>
</evidence>
<dbReference type="Gene3D" id="1.20.1560.10">
    <property type="entry name" value="ABC transporter type 1, transmembrane domain"/>
    <property type="match status" value="1"/>
</dbReference>
<organism evidence="12 13">
    <name type="scientific">Myroides odoratimimus CIP 101113</name>
    <dbReference type="NCBI Taxonomy" id="883154"/>
    <lineage>
        <taxon>Bacteria</taxon>
        <taxon>Pseudomonadati</taxon>
        <taxon>Bacteroidota</taxon>
        <taxon>Flavobacteriia</taxon>
        <taxon>Flavobacteriales</taxon>
        <taxon>Flavobacteriaceae</taxon>
        <taxon>Myroides</taxon>
    </lineage>
</organism>
<reference evidence="12 13" key="1">
    <citation type="submission" date="2011-11" db="EMBL/GenBank/DDBJ databases">
        <title>The Genome Sequence of Myroides odoratimimus CIP 101113.</title>
        <authorList>
            <person name="Earl A."/>
            <person name="Ward D."/>
            <person name="Feldgarden M."/>
            <person name="Gevers D."/>
            <person name="Huys G."/>
            <person name="Young S.K."/>
            <person name="Zeng Q."/>
            <person name="Gargeya S."/>
            <person name="Fitzgerald M."/>
            <person name="Haas B."/>
            <person name="Abouelleil A."/>
            <person name="Alvarado L."/>
            <person name="Arachchi H.M."/>
            <person name="Berlin A."/>
            <person name="Brown A."/>
            <person name="Chapman S.B."/>
            <person name="Chen Z."/>
            <person name="Dunbar C."/>
            <person name="Freedman E."/>
            <person name="Gearin G."/>
            <person name="Goldberg J."/>
            <person name="Griggs A."/>
            <person name="Gujja S."/>
            <person name="Heiman D."/>
            <person name="Howarth C."/>
            <person name="Larson L."/>
            <person name="Lui A."/>
            <person name="MacDonald P.J.P."/>
            <person name="Montmayeur A."/>
            <person name="Murphy C."/>
            <person name="Neiman D."/>
            <person name="Pearson M."/>
            <person name="Priest M."/>
            <person name="Roberts A."/>
            <person name="Saif S."/>
            <person name="Shea T."/>
            <person name="Shenoy N."/>
            <person name="Sisk P."/>
            <person name="Stolte C."/>
            <person name="Sykes S."/>
            <person name="Wortman J."/>
            <person name="Nusbaum C."/>
            <person name="Birren B."/>
        </authorList>
    </citation>
    <scope>NUCLEOTIDE SEQUENCE [LARGE SCALE GENOMIC DNA]</scope>
    <source>
        <strain evidence="12 13">CIP 101113</strain>
    </source>
</reference>
<dbReference type="SMART" id="SM00382">
    <property type="entry name" value="AAA"/>
    <property type="match status" value="1"/>
</dbReference>
<feature type="domain" description="ABC transmembrane type-1" evidence="11">
    <location>
        <begin position="19"/>
        <end position="308"/>
    </location>
</feature>
<protein>
    <recommendedName>
        <fullName evidence="14">ABC transporter ATP-binding protein</fullName>
    </recommendedName>
</protein>
<accession>A0AAV3F5E6</accession>
<evidence type="ECO:0000259" key="10">
    <source>
        <dbReference type="PROSITE" id="PS50893"/>
    </source>
</evidence>
<name>A0AAV3F5E6_9FLAO</name>
<dbReference type="SUPFAM" id="SSF90123">
    <property type="entry name" value="ABC transporter transmembrane region"/>
    <property type="match status" value="1"/>
</dbReference>
<feature type="transmembrane region" description="Helical" evidence="9">
    <location>
        <begin position="16"/>
        <end position="34"/>
    </location>
</feature>
<dbReference type="GO" id="GO:0005524">
    <property type="term" value="F:ATP binding"/>
    <property type="evidence" value="ECO:0007669"/>
    <property type="project" value="UniProtKB-KW"/>
</dbReference>
<dbReference type="AlphaFoldDB" id="A0AAV3F5E6"/>
<comment type="caution">
    <text evidence="12">The sequence shown here is derived from an EMBL/GenBank/DDBJ whole genome shotgun (WGS) entry which is preliminary data.</text>
</comment>
<dbReference type="PANTHER" id="PTHR43394">
    <property type="entry name" value="ATP-DEPENDENT PERMEASE MDL1, MITOCHONDRIAL"/>
    <property type="match status" value="1"/>
</dbReference>
<evidence type="ECO:0000256" key="8">
    <source>
        <dbReference type="ARBA" id="ARBA00023136"/>
    </source>
</evidence>
<evidence type="ECO:0000256" key="1">
    <source>
        <dbReference type="ARBA" id="ARBA00004651"/>
    </source>
</evidence>
<dbReference type="InterPro" id="IPR011527">
    <property type="entry name" value="ABC1_TM_dom"/>
</dbReference>
<evidence type="ECO:0000256" key="3">
    <source>
        <dbReference type="ARBA" id="ARBA00022475"/>
    </source>
</evidence>
<dbReference type="InterPro" id="IPR003593">
    <property type="entry name" value="AAA+_ATPase"/>
</dbReference>
<dbReference type="PROSITE" id="PS50893">
    <property type="entry name" value="ABC_TRANSPORTER_2"/>
    <property type="match status" value="1"/>
</dbReference>
<keyword evidence="3" id="KW-1003">Cell membrane</keyword>
<feature type="domain" description="ABC transporter" evidence="10">
    <location>
        <begin position="340"/>
        <end position="575"/>
    </location>
</feature>
<sequence>MSALSQLNKYFYKYKYRFLIGVIITIVAQIFTLYTPKLVGDSIRTLEQMTVFDKGEVTSILLNNILWILITTLIAGFLTFLMRQTLIVMSRHIEFDLKNDVFKHYEVLSQSFYKRNRTGDLMNRISEDVGKVRQYVGPAVMYSINTLIRFAVVLTQMYLISPQLTLYSLVPLPLLGYFIYKLSKQINERSSIFQANLSKLTTFSQEMFSGIRVIKAYSIEQEKQDEFRTLTQESKDKYLNLAKSSALIAPLMIFLIGLSNLVVIAVGALMFFNGSIPDIGIIAQFILYINMLTWPIASIGWVSSMIQEAEASQKRINEFLNEQPEIYNTNPNPTNVEGNITFDKVSYTYEDTGIQALKDVSFTLEKGKTLAILGKTGSGKSTLLTLISRMYDVTSGNIYIDNTPIKDCNLKDLRNSIAVVPQDAFLFSDTISNNIRFGKEDATEEEIIEVAKKAVVHDNITQFNEGYNTTLGERGLTLSGGQKQRVSIARALIKNTPILILDDALSAVDTETEEKILQNLEEHSKEITTLIVTHRVSSAKNADQIIVLDQGQIVEQGTHNELIHTEGYYRELYQKQLNEKELL</sequence>
<evidence type="ECO:0000256" key="7">
    <source>
        <dbReference type="ARBA" id="ARBA00022989"/>
    </source>
</evidence>
<dbReference type="Proteomes" id="UP000004834">
    <property type="component" value="Unassembled WGS sequence"/>
</dbReference>
<evidence type="ECO:0000259" key="11">
    <source>
        <dbReference type="PROSITE" id="PS50929"/>
    </source>
</evidence>
<feature type="transmembrane region" description="Helical" evidence="9">
    <location>
        <begin position="164"/>
        <end position="180"/>
    </location>
</feature>
<dbReference type="SUPFAM" id="SSF52540">
    <property type="entry name" value="P-loop containing nucleoside triphosphate hydrolases"/>
    <property type="match status" value="1"/>
</dbReference>
<dbReference type="Pfam" id="PF00664">
    <property type="entry name" value="ABC_membrane"/>
    <property type="match status" value="1"/>
</dbReference>
<dbReference type="PROSITE" id="PS00211">
    <property type="entry name" value="ABC_TRANSPORTER_1"/>
    <property type="match status" value="1"/>
</dbReference>
<dbReference type="EMBL" id="AGEE01000008">
    <property type="protein sequence ID" value="EHO13978.1"/>
    <property type="molecule type" value="Genomic_DNA"/>
</dbReference>
<feature type="transmembrane region" description="Helical" evidence="9">
    <location>
        <begin position="247"/>
        <end position="273"/>
    </location>
</feature>
<keyword evidence="2" id="KW-0813">Transport</keyword>
<dbReference type="PROSITE" id="PS50929">
    <property type="entry name" value="ABC_TM1F"/>
    <property type="match status" value="1"/>
</dbReference>
<dbReference type="GO" id="GO:0015421">
    <property type="term" value="F:ABC-type oligopeptide transporter activity"/>
    <property type="evidence" value="ECO:0007669"/>
    <property type="project" value="TreeGrafter"/>
</dbReference>
<dbReference type="InterPro" id="IPR017871">
    <property type="entry name" value="ABC_transporter-like_CS"/>
</dbReference>
<evidence type="ECO:0000256" key="5">
    <source>
        <dbReference type="ARBA" id="ARBA00022741"/>
    </source>
</evidence>
<keyword evidence="5" id="KW-0547">Nucleotide-binding</keyword>
<dbReference type="InterPro" id="IPR003439">
    <property type="entry name" value="ABC_transporter-like_ATP-bd"/>
</dbReference>
<evidence type="ECO:0000256" key="4">
    <source>
        <dbReference type="ARBA" id="ARBA00022692"/>
    </source>
</evidence>
<proteinExistence type="predicted"/>
<dbReference type="RefSeq" id="WP_006263040.1">
    <property type="nucleotide sequence ID" value="NZ_JH590837.1"/>
</dbReference>
<feature type="transmembrane region" description="Helical" evidence="9">
    <location>
        <begin position="285"/>
        <end position="306"/>
    </location>
</feature>
<evidence type="ECO:0000256" key="9">
    <source>
        <dbReference type="SAM" id="Phobius"/>
    </source>
</evidence>
<gene>
    <name evidence="12" type="ORF">HMPREF9715_01052</name>
</gene>
<dbReference type="Gene3D" id="3.40.50.300">
    <property type="entry name" value="P-loop containing nucleotide triphosphate hydrolases"/>
    <property type="match status" value="1"/>
</dbReference>
<feature type="transmembrane region" description="Helical" evidence="9">
    <location>
        <begin position="60"/>
        <end position="81"/>
    </location>
</feature>
<dbReference type="InterPro" id="IPR039421">
    <property type="entry name" value="Type_1_exporter"/>
</dbReference>
<evidence type="ECO:0000313" key="13">
    <source>
        <dbReference type="Proteomes" id="UP000004834"/>
    </source>
</evidence>
<evidence type="ECO:0008006" key="14">
    <source>
        <dbReference type="Google" id="ProtNLM"/>
    </source>
</evidence>
<dbReference type="Pfam" id="PF00005">
    <property type="entry name" value="ABC_tran"/>
    <property type="match status" value="1"/>
</dbReference>
<dbReference type="CDD" id="cd18541">
    <property type="entry name" value="ABC_6TM_TmrB_like"/>
    <property type="match status" value="1"/>
</dbReference>